<gene>
    <name evidence="2" type="ORF">F3Y22_tig00116959pilonHSYRG00373</name>
</gene>
<organism evidence="2 3">
    <name type="scientific">Hibiscus syriacus</name>
    <name type="common">Rose of Sharon</name>
    <dbReference type="NCBI Taxonomy" id="106335"/>
    <lineage>
        <taxon>Eukaryota</taxon>
        <taxon>Viridiplantae</taxon>
        <taxon>Streptophyta</taxon>
        <taxon>Embryophyta</taxon>
        <taxon>Tracheophyta</taxon>
        <taxon>Spermatophyta</taxon>
        <taxon>Magnoliopsida</taxon>
        <taxon>eudicotyledons</taxon>
        <taxon>Gunneridae</taxon>
        <taxon>Pentapetalae</taxon>
        <taxon>rosids</taxon>
        <taxon>malvids</taxon>
        <taxon>Malvales</taxon>
        <taxon>Malvaceae</taxon>
        <taxon>Malvoideae</taxon>
        <taxon>Hibiscus</taxon>
    </lineage>
</organism>
<evidence type="ECO:0000313" key="2">
    <source>
        <dbReference type="EMBL" id="KAE8660017.1"/>
    </source>
</evidence>
<evidence type="ECO:0000259" key="1">
    <source>
        <dbReference type="Pfam" id="PF07727"/>
    </source>
</evidence>
<name>A0A6A2XUT6_HIBSY</name>
<keyword evidence="3" id="KW-1185">Reference proteome</keyword>
<dbReference type="Proteomes" id="UP000436088">
    <property type="component" value="Unassembled WGS sequence"/>
</dbReference>
<dbReference type="InterPro" id="IPR013103">
    <property type="entry name" value="RVT_2"/>
</dbReference>
<reference evidence="2" key="1">
    <citation type="submission" date="2019-09" db="EMBL/GenBank/DDBJ databases">
        <title>Draft genome information of white flower Hibiscus syriacus.</title>
        <authorList>
            <person name="Kim Y.-M."/>
        </authorList>
    </citation>
    <scope>NUCLEOTIDE SEQUENCE [LARGE SCALE GENOMIC DNA]</scope>
    <source>
        <strain evidence="2">YM2019G1</strain>
    </source>
</reference>
<protein>
    <recommendedName>
        <fullName evidence="1">Reverse transcriptase Ty1/copia-type domain-containing protein</fullName>
    </recommendedName>
</protein>
<comment type="caution">
    <text evidence="2">The sequence shown here is derived from an EMBL/GenBank/DDBJ whole genome shotgun (WGS) entry which is preliminary data.</text>
</comment>
<proteinExistence type="predicted"/>
<dbReference type="EMBL" id="VEPZ02001734">
    <property type="protein sequence ID" value="KAE8660017.1"/>
    <property type="molecule type" value="Genomic_DNA"/>
</dbReference>
<dbReference type="Pfam" id="PF07727">
    <property type="entry name" value="RVT_2"/>
    <property type="match status" value="1"/>
</dbReference>
<dbReference type="AlphaFoldDB" id="A0A6A2XUT6"/>
<evidence type="ECO:0000313" key="3">
    <source>
        <dbReference type="Proteomes" id="UP000436088"/>
    </source>
</evidence>
<accession>A0A6A2XUT6</accession>
<sequence>MAANDTIVGTINFISAGILLANETDNACVTEPYETELDPVLTDMCSELNQRYRIAQDFFNSRVTRVLGVDHFHCLLCQFGDLRSHRELVGRPISDLVFLSRLNKTGCCFEQEKSCHLVICGATESWSVVQSVTWSSFPRLNKTGCCFEQEKTAVTINPPLTLKMMESNEHAITTGNEAGVKLTSPKFTKTVHGIMHAKYDALQSNNTWFLVKLPESRTTVGCKWFKFKRNPDDSVHRYKARLMAKSYSQVPGSDFKDTFKLVGKLATLNVVLSSAVTKKWELRHVNVNNPFLNG</sequence>
<feature type="domain" description="Reverse transcriptase Ty1/copia-type" evidence="1">
    <location>
        <begin position="205"/>
        <end position="294"/>
    </location>
</feature>